<evidence type="ECO:0000256" key="4">
    <source>
        <dbReference type="ARBA" id="ARBA00023239"/>
    </source>
</evidence>
<feature type="domain" description="tRNA intron endonuclease catalytic" evidence="10">
    <location>
        <begin position="148"/>
        <end position="223"/>
    </location>
</feature>
<dbReference type="GO" id="GO:0005634">
    <property type="term" value="C:nucleus"/>
    <property type="evidence" value="ECO:0007669"/>
    <property type="project" value="UniProtKB-ARBA"/>
</dbReference>
<keyword evidence="3" id="KW-0819">tRNA processing</keyword>
<feature type="region of interest" description="Disordered" evidence="9">
    <location>
        <begin position="1"/>
        <end position="140"/>
    </location>
</feature>
<comment type="function">
    <text evidence="6">Constitutes one of the two catalytic subunit of the tRNA-splicing endonuclease complex, a complex responsible for identification and cleavage of the splice sites in pre-tRNA. It cleaves pre-tRNA at the 5'- and 3'-splice sites to release the intron. The products are an intron and two tRNA half-molecules bearing 2',3'-cyclic phosphate and 5'-OH termini. There are no conserved sequences at the splice sites, but the intron is invariably located at the same site in the gene, placing the splice sites an invariant distance from the constant structural features of the tRNA body. It probably carries the active site for 3'-splice site cleavage.</text>
</comment>
<evidence type="ECO:0000256" key="5">
    <source>
        <dbReference type="ARBA" id="ARBA00034031"/>
    </source>
</evidence>
<dbReference type="Gene3D" id="3.40.1350.10">
    <property type="match status" value="1"/>
</dbReference>
<dbReference type="PANTHER" id="PTHR13070">
    <property type="entry name" value="TRNA-SPLICING ENDONUCLEASE SUBUNIT SEN34-RELATED"/>
    <property type="match status" value="1"/>
</dbReference>
<dbReference type="OrthoDB" id="48041at2759"/>
<gene>
    <name evidence="12" type="ORF">K489DRAFT_381874</name>
</gene>
<feature type="compositionally biased region" description="Polar residues" evidence="9">
    <location>
        <begin position="55"/>
        <end position="74"/>
    </location>
</feature>
<dbReference type="InterPro" id="IPR011856">
    <property type="entry name" value="tRNA_endonuc-like_dom_sf"/>
</dbReference>
<dbReference type="GO" id="GO:0000379">
    <property type="term" value="P:tRNA-type intron splice site recognition and cleavage"/>
    <property type="evidence" value="ECO:0007669"/>
    <property type="project" value="TreeGrafter"/>
</dbReference>
<dbReference type="EC" id="4.6.1.16" evidence="2"/>
<dbReference type="GO" id="GO:0000213">
    <property type="term" value="F:tRNA-intron lyase activity"/>
    <property type="evidence" value="ECO:0007669"/>
    <property type="project" value="UniProtKB-EC"/>
</dbReference>
<protein>
    <recommendedName>
        <fullName evidence="2">tRNA-intron lyase</fullName>
        <ecNumber evidence="2">4.6.1.16</ecNumber>
    </recommendedName>
    <alternativeName>
        <fullName evidence="7 8">tRNA-intron endonuclease SEN34</fullName>
    </alternativeName>
</protein>
<dbReference type="InterPro" id="IPR006677">
    <property type="entry name" value="tRNA_intron_Endonuc_cat-like"/>
</dbReference>
<reference evidence="12" key="3">
    <citation type="submission" date="2025-08" db="UniProtKB">
        <authorList>
            <consortium name="RefSeq"/>
        </authorList>
    </citation>
    <scope>IDENTIFICATION</scope>
    <source>
        <strain evidence="12">CBS 342.82</strain>
    </source>
</reference>
<reference evidence="12" key="2">
    <citation type="submission" date="2020-04" db="EMBL/GenBank/DDBJ databases">
        <authorList>
            <consortium name="NCBI Genome Project"/>
        </authorList>
    </citation>
    <scope>NUCLEOTIDE SEQUENCE</scope>
    <source>
        <strain evidence="12">CBS 342.82</strain>
    </source>
</reference>
<evidence type="ECO:0000256" key="7">
    <source>
        <dbReference type="ARBA" id="ARBA00075884"/>
    </source>
</evidence>
<comment type="similarity">
    <text evidence="1">Belongs to the tRNA-intron endonuclease family.</text>
</comment>
<evidence type="ECO:0000256" key="6">
    <source>
        <dbReference type="ARBA" id="ARBA00059865"/>
    </source>
</evidence>
<dbReference type="SUPFAM" id="SSF53032">
    <property type="entry name" value="tRNA-intron endonuclease catalytic domain-like"/>
    <property type="match status" value="1"/>
</dbReference>
<comment type="catalytic activity">
    <reaction evidence="5">
        <text>pretRNA = a 3'-half-tRNA molecule with a 5'-OH end + a 5'-half-tRNA molecule with a 2',3'-cyclic phosphate end + an intron with a 2',3'-cyclic phosphate and a 5'-hydroxyl terminus.</text>
        <dbReference type="EC" id="4.6.1.16"/>
    </reaction>
</comment>
<dbReference type="AlphaFoldDB" id="A0A6J3M2Y7"/>
<feature type="compositionally biased region" description="Basic and acidic residues" evidence="9">
    <location>
        <begin position="85"/>
        <end position="105"/>
    </location>
</feature>
<keyword evidence="4" id="KW-0456">Lyase</keyword>
<dbReference type="InterPro" id="IPR036167">
    <property type="entry name" value="tRNA_intron_Endo_cat-like_sf"/>
</dbReference>
<proteinExistence type="inferred from homology"/>
<feature type="compositionally biased region" description="Polar residues" evidence="9">
    <location>
        <begin position="122"/>
        <end position="140"/>
    </location>
</feature>
<keyword evidence="11" id="KW-1185">Reference proteome</keyword>
<dbReference type="PANTHER" id="PTHR13070:SF0">
    <property type="entry name" value="TRNA-SPLICING ENDONUCLEASE SUBUNIT SEN34"/>
    <property type="match status" value="1"/>
</dbReference>
<dbReference type="GeneID" id="54363038"/>
<evidence type="ECO:0000256" key="2">
    <source>
        <dbReference type="ARBA" id="ARBA00012573"/>
    </source>
</evidence>
<dbReference type="Proteomes" id="UP000504637">
    <property type="component" value="Unplaced"/>
</dbReference>
<dbReference type="NCBIfam" id="TIGR00324">
    <property type="entry name" value="endA"/>
    <property type="match status" value="1"/>
</dbReference>
<evidence type="ECO:0000256" key="3">
    <source>
        <dbReference type="ARBA" id="ARBA00022694"/>
    </source>
</evidence>
<evidence type="ECO:0000313" key="12">
    <source>
        <dbReference type="RefSeq" id="XP_033458905.1"/>
    </source>
</evidence>
<accession>A0A6J3M2Y7</accession>
<reference evidence="12" key="1">
    <citation type="submission" date="2020-01" db="EMBL/GenBank/DDBJ databases">
        <authorList>
            <consortium name="DOE Joint Genome Institute"/>
            <person name="Haridas S."/>
            <person name="Albert R."/>
            <person name="Binder M."/>
            <person name="Bloem J."/>
            <person name="Labutti K."/>
            <person name="Salamov A."/>
            <person name="Andreopoulos B."/>
            <person name="Baker S.E."/>
            <person name="Barry K."/>
            <person name="Bills G."/>
            <person name="Bluhm B.H."/>
            <person name="Cannon C."/>
            <person name="Castanera R."/>
            <person name="Culley D.E."/>
            <person name="Daum C."/>
            <person name="Ezra D."/>
            <person name="Gonzalez J.B."/>
            <person name="Henrissat B."/>
            <person name="Kuo A."/>
            <person name="Liang C."/>
            <person name="Lipzen A."/>
            <person name="Lutzoni F."/>
            <person name="Magnuson J."/>
            <person name="Mondo S."/>
            <person name="Nolan M."/>
            <person name="Ohm R."/>
            <person name="Pangilinan J."/>
            <person name="Park H.-J."/>
            <person name="Ramirez L."/>
            <person name="Alfaro M."/>
            <person name="Sun H."/>
            <person name="Tritt A."/>
            <person name="Yoshinaga Y."/>
            <person name="Zwiers L.-H."/>
            <person name="Turgeon B.G."/>
            <person name="Goodwin S.B."/>
            <person name="Spatafora J.W."/>
            <person name="Crous P.W."/>
            <person name="Grigoriev I.V."/>
        </authorList>
    </citation>
    <scope>NUCLEOTIDE SEQUENCE</scope>
    <source>
        <strain evidence="12">CBS 342.82</strain>
    </source>
</reference>
<evidence type="ECO:0000256" key="1">
    <source>
        <dbReference type="ARBA" id="ARBA00008078"/>
    </source>
</evidence>
<dbReference type="CDD" id="cd22363">
    <property type="entry name" value="tRNA-intron_lyase_C"/>
    <property type="match status" value="1"/>
</dbReference>
<evidence type="ECO:0000313" key="11">
    <source>
        <dbReference type="Proteomes" id="UP000504637"/>
    </source>
</evidence>
<dbReference type="FunFam" id="3.40.1350.10:FF:000008">
    <property type="entry name" value="tRNA-splicing endonuclease subunit Sen34"/>
    <property type="match status" value="1"/>
</dbReference>
<name>A0A6J3M2Y7_9PEZI</name>
<evidence type="ECO:0000256" key="8">
    <source>
        <dbReference type="ARBA" id="ARBA00076724"/>
    </source>
</evidence>
<organism evidence="12">
    <name type="scientific">Dissoconium aciculare CBS 342.82</name>
    <dbReference type="NCBI Taxonomy" id="1314786"/>
    <lineage>
        <taxon>Eukaryota</taxon>
        <taxon>Fungi</taxon>
        <taxon>Dikarya</taxon>
        <taxon>Ascomycota</taxon>
        <taxon>Pezizomycotina</taxon>
        <taxon>Dothideomycetes</taxon>
        <taxon>Dothideomycetidae</taxon>
        <taxon>Mycosphaerellales</taxon>
        <taxon>Dissoconiaceae</taxon>
        <taxon>Dissoconium</taxon>
    </lineage>
</organism>
<dbReference type="Pfam" id="PF01974">
    <property type="entry name" value="tRNA_int_endo"/>
    <property type="match status" value="1"/>
</dbReference>
<dbReference type="RefSeq" id="XP_033458905.1">
    <property type="nucleotide sequence ID" value="XM_033605238.1"/>
</dbReference>
<sequence>MYTPGPRQRAGKKAPRQVTVTDGNGLLAVQQSGNGDRSDASGTEADEDDDLLFASPSNSFPTPSVRSPNPSPGGSNKAVATAAEIDDRPSNDQHQHQHEHQHVDNLKLPPPPEPFGVTPTTSNLLNHHLTPNRSSHSDTLPTVSPSLYPLYKHLHSAGYFLAPGLRFGCQYMAYPGDPLRFHSHFLCVGKQWDEEFDLMDLVGGGRLGTGVKKGFLLGGVEDRDGGDKEDGDVRTFCVEWGGM</sequence>
<evidence type="ECO:0000259" key="10">
    <source>
        <dbReference type="Pfam" id="PF01974"/>
    </source>
</evidence>
<dbReference type="GO" id="GO:0003676">
    <property type="term" value="F:nucleic acid binding"/>
    <property type="evidence" value="ECO:0007669"/>
    <property type="project" value="InterPro"/>
</dbReference>
<dbReference type="InterPro" id="IPR006676">
    <property type="entry name" value="tRNA_splic"/>
</dbReference>
<evidence type="ECO:0000256" key="9">
    <source>
        <dbReference type="SAM" id="MobiDB-lite"/>
    </source>
</evidence>